<accession>A0A4D6KKL0</accession>
<sequence length="198" mass="22399">MSISCSSCSLVTVTFNLSQPPTPLSISTPLLIATAMATTLDPETLALCTNKPPKILKRTSNHYDMREKKEKWVPRNRLQNHKHHCCLDFRGRAFIEEAMLREVREKKKLWLLVGLEQRRWRGEEEGHFLASGPTGPRPIPLFGTGFERTGAYTLFGFGYLENRGLKLGSNCKNATAPLYASVPGQPRHIRRGKMDILH</sequence>
<evidence type="ECO:0000313" key="2">
    <source>
        <dbReference type="Proteomes" id="UP000501690"/>
    </source>
</evidence>
<gene>
    <name evidence="1" type="ORF">DEO72_LG1g2182</name>
</gene>
<name>A0A4D6KKL0_VIGUN</name>
<dbReference type="Proteomes" id="UP000501690">
    <property type="component" value="Linkage Group LG1"/>
</dbReference>
<dbReference type="EMBL" id="CP039345">
    <property type="protein sequence ID" value="QCD78546.1"/>
    <property type="molecule type" value="Genomic_DNA"/>
</dbReference>
<organism evidence="1 2">
    <name type="scientific">Vigna unguiculata</name>
    <name type="common">Cowpea</name>
    <dbReference type="NCBI Taxonomy" id="3917"/>
    <lineage>
        <taxon>Eukaryota</taxon>
        <taxon>Viridiplantae</taxon>
        <taxon>Streptophyta</taxon>
        <taxon>Embryophyta</taxon>
        <taxon>Tracheophyta</taxon>
        <taxon>Spermatophyta</taxon>
        <taxon>Magnoliopsida</taxon>
        <taxon>eudicotyledons</taxon>
        <taxon>Gunneridae</taxon>
        <taxon>Pentapetalae</taxon>
        <taxon>rosids</taxon>
        <taxon>fabids</taxon>
        <taxon>Fabales</taxon>
        <taxon>Fabaceae</taxon>
        <taxon>Papilionoideae</taxon>
        <taxon>50 kb inversion clade</taxon>
        <taxon>NPAAA clade</taxon>
        <taxon>indigoferoid/millettioid clade</taxon>
        <taxon>Phaseoleae</taxon>
        <taxon>Vigna</taxon>
    </lineage>
</organism>
<proteinExistence type="predicted"/>
<protein>
    <submittedName>
        <fullName evidence="1">Uncharacterized protein</fullName>
    </submittedName>
</protein>
<keyword evidence="2" id="KW-1185">Reference proteome</keyword>
<evidence type="ECO:0000313" key="1">
    <source>
        <dbReference type="EMBL" id="QCD78546.1"/>
    </source>
</evidence>
<dbReference type="AlphaFoldDB" id="A0A4D6KKL0"/>
<reference evidence="1 2" key="1">
    <citation type="submission" date="2019-04" db="EMBL/GenBank/DDBJ databases">
        <title>An improved genome assembly and genetic linkage map for asparagus bean, Vigna unguiculata ssp. sesquipedialis.</title>
        <authorList>
            <person name="Xia Q."/>
            <person name="Zhang R."/>
            <person name="Dong Y."/>
        </authorList>
    </citation>
    <scope>NUCLEOTIDE SEQUENCE [LARGE SCALE GENOMIC DNA]</scope>
    <source>
        <tissue evidence="1">Leaf</tissue>
    </source>
</reference>